<accession>A8N5J4</accession>
<feature type="domain" description="ELP1 TPR" evidence="11">
    <location>
        <begin position="943"/>
        <end position="1105"/>
    </location>
</feature>
<keyword evidence="3 6" id="KW-0963">Cytoplasm</keyword>
<dbReference type="UniPathway" id="UPA00988"/>
<dbReference type="GO" id="GO:0005634">
    <property type="term" value="C:nucleus"/>
    <property type="evidence" value="ECO:0007669"/>
    <property type="project" value="UniProtKB-SubCell"/>
</dbReference>
<evidence type="ECO:0000256" key="6">
    <source>
        <dbReference type="PIRNR" id="PIRNR017233"/>
    </source>
</evidence>
<dbReference type="Pfam" id="PF23936">
    <property type="entry name" value="HB_ELP1"/>
    <property type="match status" value="1"/>
</dbReference>
<dbReference type="InterPro" id="IPR056164">
    <property type="entry name" value="Beta-prop_ELP1_1st"/>
</dbReference>
<evidence type="ECO:0000259" key="10">
    <source>
        <dbReference type="Pfam" id="PF23797"/>
    </source>
</evidence>
<dbReference type="HOGENOM" id="CLU_001477_0_0_1"/>
<dbReference type="eggNOG" id="KOG1920">
    <property type="taxonomic scope" value="Eukaryota"/>
</dbReference>
<dbReference type="Proteomes" id="UP000001861">
    <property type="component" value="Unassembled WGS sequence"/>
</dbReference>
<comment type="function">
    <text evidence="6">Component of the elongator complex which is required for multiple tRNA modifications, including mcm5U (5-methoxycarbonylmethyl uridine), mcm5s2U (5-methoxycarbonylmethyl-2-thiouridine), and ncm5U (5-carbamoylmethyl uridine). The elongator complex catalyzes formation of carboxymethyluridine in the wobble base at position 34 in tRNAs.</text>
</comment>
<keyword evidence="6" id="KW-0539">Nucleus</keyword>
<dbReference type="InterPro" id="IPR056169">
    <property type="entry name" value="HB_ELP1"/>
</dbReference>
<dbReference type="RefSeq" id="XP_001830139.2">
    <property type="nucleotide sequence ID" value="XM_001830087.2"/>
</dbReference>
<feature type="compositionally biased region" description="Basic residues" evidence="8">
    <location>
        <begin position="1201"/>
        <end position="1214"/>
    </location>
</feature>
<keyword evidence="4" id="KW-0819">tRNA processing</keyword>
<dbReference type="PIRSF" id="PIRSF017233">
    <property type="entry name" value="IKAP"/>
    <property type="match status" value="1"/>
</dbReference>
<dbReference type="Pfam" id="PF23797">
    <property type="entry name" value="Beta-prop_ELP1_2nd"/>
    <property type="match status" value="1"/>
</dbReference>
<dbReference type="InParanoid" id="A8N5J4"/>
<name>A8N5J4_COPC7</name>
<evidence type="ECO:0000256" key="5">
    <source>
        <dbReference type="ARBA" id="ARBA00029535"/>
    </source>
</evidence>
<evidence type="ECO:0000313" key="14">
    <source>
        <dbReference type="EMBL" id="EAU91804.2"/>
    </source>
</evidence>
<keyword evidence="15" id="KW-1185">Reference proteome</keyword>
<sequence length="1342" mass="150193">MRNLSLIASDFTSFNYANANWTATALDLDENVLYAASERKNLDGEVEVELWRVASQKPPTNTEVQESPIMTATFTTTASSAFPKASQIVSLRVVAETRQVVVVMGGGDIVIISIDEDGSPTKTEVEGTFETGISAASWSPDDSLLAIVTGDKKLILMTSSFDVLSEGPLHPKEFGEDAPINVGWGSKQTQFHGSLGKSAAQAPKILKIGSSPDDDHAPRISWRGDGTYFVVSSLAEMDELGFQRRTLRVYDRNGTLQSTSEPVPGLEHGLSWRPSGNLIAGTQRFGFEGGGAGKQERHDVVFFERNGLRHGEFTLNPDCFAPKAGTSSTPELQWGYSVRELSWNSDSSILAVWVETPIGHVVQLWTTGNYHWYLKHEILAPPPSEGVPGTFTSLQWHPESAFHLILTTPVAIIQRYYDLETFISPSKPPTDSGLVAVQDGAQILLTPFRTQNVPPPMSSYQLPVNLSTPFNKSSFKVKTPVYTSFSQDGDAMSMLWEDGYLQLWSLNTRLGPGPGKVMDPKMLWEGTVPVTEESRWRQVSLQCSNQESGSWTIGVVGDHLSGQDDAFVGLQLENGKVAKSDLVTLPSRNCRIIATGAKLFFETPTGKVVKVDDNGNAVDVASFPEFCSNTQVVMTESREESGSGSPQTIFLGLGKTGKLYITSSPDSSKIVASNVNSYTIASGFLAFTTTAHESKYAPLDELSLLLEQEEGGEGAKSIADNWVVRKLERGSRIVAAVPSSMALVLQMPRGNLETINPRPLVMQVVKEDLDATNYRKAFMACRKHRIDLNELVDHNQETFLQGVPLFVEQIHEIDHLNLFLTMVGRGSSSPETVARICDAVRGELEKRDLKKYINTILTAHVVKTPPDYESALAELHRLKETDSTVVEEAVKYVIFLVDAEKLFDIALGMYDFSLVLMIAQHAQKDPREYLPFLRELRSLDKYYQRFRIDDHLKRYESALRNLSKAGPERFEEALQYTERHNLYEPALKIWKGTERYNAVLELYGDWLYERKELPQAASAFLEAGKPLKAMVAFERNLQWQELFDLALLNNTSEEDIVTMAYRVAEDLSSKKRYSEAGRVLLDYAKDVKEAVVAFSQGNEFSEARRIASSNYHKRTELLEEVIHPAALESRAQISEDLGEMREQLRKQRNRIKELRIRKIEEPDAFYGTEDVALQNIDVMTDVSMAPTTFTRYTQAPSTSSRRSKQTSRSKRKAERKVSSGRKGTVDEEEYILKSLTKLTARFASSRDDARRLLPHLFQFSEEHRSEGLDLQLDVSSFEKELTEAIDEVWTKTEEDGSTPAADTWASRMAEVERNRQFNPIDRVSKPELGGRNDKWQIDLYEI</sequence>
<dbReference type="InterPro" id="IPR056166">
    <property type="entry name" value="TPR_ELP1"/>
</dbReference>
<organism evidence="14 15">
    <name type="scientific">Coprinopsis cinerea (strain Okayama-7 / 130 / ATCC MYA-4618 / FGSC 9003)</name>
    <name type="common">Inky cap fungus</name>
    <name type="synonym">Hormographiella aspergillata</name>
    <dbReference type="NCBI Taxonomy" id="240176"/>
    <lineage>
        <taxon>Eukaryota</taxon>
        <taxon>Fungi</taxon>
        <taxon>Dikarya</taxon>
        <taxon>Basidiomycota</taxon>
        <taxon>Agaricomycotina</taxon>
        <taxon>Agaricomycetes</taxon>
        <taxon>Agaricomycetidae</taxon>
        <taxon>Agaricales</taxon>
        <taxon>Agaricineae</taxon>
        <taxon>Psathyrellaceae</taxon>
        <taxon>Coprinopsis</taxon>
    </lineage>
</organism>
<keyword evidence="7" id="KW-0175">Coiled coil</keyword>
<feature type="domain" description="ELP1 alpha-solenoid" evidence="12">
    <location>
        <begin position="758"/>
        <end position="822"/>
    </location>
</feature>
<comment type="similarity">
    <text evidence="2 6">Belongs to the ELP1/IKA1 family.</text>
</comment>
<evidence type="ECO:0000256" key="1">
    <source>
        <dbReference type="ARBA" id="ARBA00005043"/>
    </source>
</evidence>
<keyword evidence="14" id="KW-0648">Protein biosynthesis</keyword>
<gene>
    <name evidence="14" type="ORF">CC1G_04572</name>
</gene>
<evidence type="ECO:0000256" key="8">
    <source>
        <dbReference type="SAM" id="MobiDB-lite"/>
    </source>
</evidence>
<feature type="coiled-coil region" evidence="7">
    <location>
        <begin position="1130"/>
        <end position="1157"/>
    </location>
</feature>
<evidence type="ECO:0000256" key="2">
    <source>
        <dbReference type="ARBA" id="ARBA00006086"/>
    </source>
</evidence>
<dbReference type="GeneID" id="6006577"/>
<evidence type="ECO:0000256" key="7">
    <source>
        <dbReference type="SAM" id="Coils"/>
    </source>
</evidence>
<comment type="caution">
    <text evidence="14">The sequence shown here is derived from an EMBL/GenBank/DDBJ whole genome shotgun (WGS) entry which is preliminary data.</text>
</comment>
<dbReference type="OMA" id="WRESLYC"/>
<dbReference type="InterPro" id="IPR056167">
    <property type="entry name" value="A-sol_ELP1"/>
</dbReference>
<dbReference type="Pfam" id="PF23925">
    <property type="entry name" value="A-sol_ELP1"/>
    <property type="match status" value="2"/>
</dbReference>
<dbReference type="Pfam" id="PF23878">
    <property type="entry name" value="TPR_ELP1"/>
    <property type="match status" value="1"/>
</dbReference>
<feature type="domain" description="ELP1 N-terminal second beta-propeller" evidence="10">
    <location>
        <begin position="437"/>
        <end position="734"/>
    </location>
</feature>
<dbReference type="InterPro" id="IPR006849">
    <property type="entry name" value="Elp1"/>
</dbReference>
<keyword evidence="14" id="KW-0251">Elongation factor</keyword>
<dbReference type="GO" id="GO:0005829">
    <property type="term" value="C:cytosol"/>
    <property type="evidence" value="ECO:0007669"/>
    <property type="project" value="TreeGrafter"/>
</dbReference>
<protein>
    <recommendedName>
        <fullName evidence="5 6">Elongator complex protein 1</fullName>
    </recommendedName>
</protein>
<dbReference type="PANTHER" id="PTHR12747">
    <property type="entry name" value="ELONGATOR COMPLEX PROTEIN 1"/>
    <property type="match status" value="1"/>
</dbReference>
<evidence type="ECO:0000259" key="13">
    <source>
        <dbReference type="Pfam" id="PF23936"/>
    </source>
</evidence>
<evidence type="ECO:0000259" key="12">
    <source>
        <dbReference type="Pfam" id="PF23925"/>
    </source>
</evidence>
<proteinExistence type="inferred from homology"/>
<dbReference type="PANTHER" id="PTHR12747:SF0">
    <property type="entry name" value="ELONGATOR COMPLEX PROTEIN 1"/>
    <property type="match status" value="1"/>
</dbReference>
<dbReference type="OrthoDB" id="40048at2759"/>
<feature type="domain" description="ELP1 three-helical bundle" evidence="13">
    <location>
        <begin position="1117"/>
        <end position="1287"/>
    </location>
</feature>
<dbReference type="GO" id="GO:0003746">
    <property type="term" value="F:translation elongation factor activity"/>
    <property type="evidence" value="ECO:0007669"/>
    <property type="project" value="UniProtKB-KW"/>
</dbReference>
<dbReference type="InterPro" id="IPR056165">
    <property type="entry name" value="Beta-prop_ELP1_2nd"/>
</dbReference>
<evidence type="ECO:0000259" key="9">
    <source>
        <dbReference type="Pfam" id="PF04762"/>
    </source>
</evidence>
<dbReference type="EMBL" id="AACS02000003">
    <property type="protein sequence ID" value="EAU91804.2"/>
    <property type="molecule type" value="Genomic_DNA"/>
</dbReference>
<dbReference type="Gene3D" id="2.130.10.10">
    <property type="entry name" value="YVTN repeat-like/Quinoprotein amine dehydrogenase"/>
    <property type="match status" value="1"/>
</dbReference>
<dbReference type="VEuPathDB" id="FungiDB:CC1G_04572"/>
<evidence type="ECO:0000256" key="4">
    <source>
        <dbReference type="ARBA" id="ARBA00022694"/>
    </source>
</evidence>
<dbReference type="SUPFAM" id="SSF69322">
    <property type="entry name" value="Tricorn protease domain 2"/>
    <property type="match status" value="1"/>
</dbReference>
<dbReference type="GO" id="GO:0002926">
    <property type="term" value="P:tRNA wobble base 5-methoxycarbonylmethyl-2-thiouridinylation"/>
    <property type="evidence" value="ECO:0007669"/>
    <property type="project" value="TreeGrafter"/>
</dbReference>
<dbReference type="KEGG" id="cci:CC1G_04572"/>
<feature type="region of interest" description="Disordered" evidence="8">
    <location>
        <begin position="1189"/>
        <end position="1223"/>
    </location>
</feature>
<dbReference type="Pfam" id="PF04762">
    <property type="entry name" value="Beta-prop_ELP1_1st"/>
    <property type="match status" value="1"/>
</dbReference>
<dbReference type="STRING" id="240176.A8N5J4"/>
<dbReference type="InterPro" id="IPR015943">
    <property type="entry name" value="WD40/YVTN_repeat-like_dom_sf"/>
</dbReference>
<reference evidence="14 15" key="1">
    <citation type="journal article" date="2010" name="Proc. Natl. Acad. Sci. U.S.A.">
        <title>Insights into evolution of multicellular fungi from the assembled chromosomes of the mushroom Coprinopsis cinerea (Coprinus cinereus).</title>
        <authorList>
            <person name="Stajich J.E."/>
            <person name="Wilke S.K."/>
            <person name="Ahren D."/>
            <person name="Au C.H."/>
            <person name="Birren B.W."/>
            <person name="Borodovsky M."/>
            <person name="Burns C."/>
            <person name="Canback B."/>
            <person name="Casselton L.A."/>
            <person name="Cheng C.K."/>
            <person name="Deng J."/>
            <person name="Dietrich F.S."/>
            <person name="Fargo D.C."/>
            <person name="Farman M.L."/>
            <person name="Gathman A.C."/>
            <person name="Goldberg J."/>
            <person name="Guigo R."/>
            <person name="Hoegger P.J."/>
            <person name="Hooker J.B."/>
            <person name="Huggins A."/>
            <person name="James T.Y."/>
            <person name="Kamada T."/>
            <person name="Kilaru S."/>
            <person name="Kodira C."/>
            <person name="Kues U."/>
            <person name="Kupfer D."/>
            <person name="Kwan H.S."/>
            <person name="Lomsadze A."/>
            <person name="Li W."/>
            <person name="Lilly W.W."/>
            <person name="Ma L.J."/>
            <person name="Mackey A.J."/>
            <person name="Manning G."/>
            <person name="Martin F."/>
            <person name="Muraguchi H."/>
            <person name="Natvig D.O."/>
            <person name="Palmerini H."/>
            <person name="Ramesh M.A."/>
            <person name="Rehmeyer C.J."/>
            <person name="Roe B.A."/>
            <person name="Shenoy N."/>
            <person name="Stanke M."/>
            <person name="Ter-Hovhannisyan V."/>
            <person name="Tunlid A."/>
            <person name="Velagapudi R."/>
            <person name="Vision T.J."/>
            <person name="Zeng Q."/>
            <person name="Zolan M.E."/>
            <person name="Pukkila P.J."/>
        </authorList>
    </citation>
    <scope>NUCLEOTIDE SEQUENCE [LARGE SCALE GENOMIC DNA]</scope>
    <source>
        <strain evidence="15">Okayama-7 / 130 / ATCC MYA-4618 / FGSC 9003</strain>
    </source>
</reference>
<feature type="domain" description="ELP1 alpha-solenoid" evidence="12">
    <location>
        <begin position="831"/>
        <end position="936"/>
    </location>
</feature>
<feature type="domain" description="ELP1 first N-terminal beta-propeller" evidence="9">
    <location>
        <begin position="1"/>
        <end position="399"/>
    </location>
</feature>
<dbReference type="FunCoup" id="A8N5J4">
    <property type="interactions" value="472"/>
</dbReference>
<evidence type="ECO:0000256" key="3">
    <source>
        <dbReference type="ARBA" id="ARBA00022490"/>
    </source>
</evidence>
<comment type="pathway">
    <text evidence="1">tRNA modification; 5-methoxycarbonylmethyl-2-thiouridine-tRNA biosynthesis.</text>
</comment>
<evidence type="ECO:0000313" key="15">
    <source>
        <dbReference type="Proteomes" id="UP000001861"/>
    </source>
</evidence>
<dbReference type="GO" id="GO:0000049">
    <property type="term" value="F:tRNA binding"/>
    <property type="evidence" value="ECO:0007669"/>
    <property type="project" value="TreeGrafter"/>
</dbReference>
<evidence type="ECO:0000259" key="11">
    <source>
        <dbReference type="Pfam" id="PF23878"/>
    </source>
</evidence>
<comment type="subcellular location">
    <subcellularLocation>
        <location evidence="6">Cytoplasm</location>
    </subcellularLocation>
    <subcellularLocation>
        <location evidence="6">Nucleus</location>
    </subcellularLocation>
</comment>
<dbReference type="GO" id="GO:0033588">
    <property type="term" value="C:elongator holoenzyme complex"/>
    <property type="evidence" value="ECO:0007669"/>
    <property type="project" value="InterPro"/>
</dbReference>